<evidence type="ECO:0000259" key="1">
    <source>
        <dbReference type="Pfam" id="PF09376"/>
    </source>
</evidence>
<evidence type="ECO:0000313" key="3">
    <source>
        <dbReference type="Proteomes" id="UP000070427"/>
    </source>
</evidence>
<gene>
    <name evidence="2" type="ORF">AN618_13090</name>
</gene>
<dbReference type="STRING" id="520764.AN618_13090"/>
<feature type="domain" description="NurA" evidence="1">
    <location>
        <begin position="50"/>
        <end position="324"/>
    </location>
</feature>
<dbReference type="AlphaFoldDB" id="A0A140L9Q5"/>
<dbReference type="Pfam" id="PF09376">
    <property type="entry name" value="NurA"/>
    <property type="match status" value="1"/>
</dbReference>
<proteinExistence type="predicted"/>
<reference evidence="2 3" key="1">
    <citation type="submission" date="2015-12" db="EMBL/GenBank/DDBJ databases">
        <title>Draft genome sequnece of Fervidicola ferrireducens strain Y170.</title>
        <authorList>
            <person name="Patel B.K."/>
        </authorList>
    </citation>
    <scope>NUCLEOTIDE SEQUENCE [LARGE SCALE GENOMIC DNA]</scope>
    <source>
        <strain evidence="2 3">Y170</strain>
    </source>
</reference>
<name>A0A140L9Q5_9FIRM</name>
<keyword evidence="3" id="KW-1185">Reference proteome</keyword>
<dbReference type="RefSeq" id="WP_066353300.1">
    <property type="nucleotide sequence ID" value="NZ_LOED01000013.1"/>
</dbReference>
<protein>
    <recommendedName>
        <fullName evidence="1">NurA domain-containing protein</fullName>
    </recommendedName>
</protein>
<dbReference type="InParanoid" id="A0A140L9Q5"/>
<sequence>MLKVSDIKGIEEIAKIEKEIRDDMKKLFEEEISHNITYLSRAETHYRHKAVAVDASNIKIELEYTDACYIKCADDEGNVYLNIVVPTDLPEKAWINYKEKLKNEEPVIKFFFDFLSLTTWEDLTYIGGSNDEDQDSFVKILRDVTEWAVLVRVLTEEKRCIVLKDGLLRNKVIKYVKSNPNSAYVVLREKIKELCQNRNNVLVGIAKSGKLINIVKDIIRPYFEEYFTRPFAIRIPNSSRIMELSYNYIRYREGEITFGDNLYIVSFLEKPRLDNLCMIEIPGWQEDRAVEIIQVLYTIGIRKLPLHTIGLPIPIAHAHEQSKVTHLVSNLIANEIKRNLKS</sequence>
<accession>A0A140L9Q5</accession>
<comment type="caution">
    <text evidence="2">The sequence shown here is derived from an EMBL/GenBank/DDBJ whole genome shotgun (WGS) entry which is preliminary data.</text>
</comment>
<dbReference type="Proteomes" id="UP000070427">
    <property type="component" value="Unassembled WGS sequence"/>
</dbReference>
<organism evidence="2 3">
    <name type="scientific">Fervidicola ferrireducens</name>
    <dbReference type="NCBI Taxonomy" id="520764"/>
    <lineage>
        <taxon>Bacteria</taxon>
        <taxon>Bacillati</taxon>
        <taxon>Bacillota</taxon>
        <taxon>Clostridia</taxon>
        <taxon>Thermosediminibacterales</taxon>
        <taxon>Thermosediminibacteraceae</taxon>
        <taxon>Fervidicola</taxon>
    </lineage>
</organism>
<dbReference type="EMBL" id="LOED01000013">
    <property type="protein sequence ID" value="KXG77280.1"/>
    <property type="molecule type" value="Genomic_DNA"/>
</dbReference>
<evidence type="ECO:0000313" key="2">
    <source>
        <dbReference type="EMBL" id="KXG77280.1"/>
    </source>
</evidence>
<dbReference type="InterPro" id="IPR018977">
    <property type="entry name" value="NurA_domain"/>
</dbReference>